<keyword evidence="4" id="KW-1185">Reference proteome</keyword>
<sequence>MSLLKKKELVTIVTPIPGFIPRQLAIDILHSHGEIITLNPLVLDHKPIKAPRDAASDEYYATWYEIIERIQYVPGLGRMGSGKIAFNACFHNMPWGVQAHIYAPMGVDLRYKYRIGGNQPGVEPPEALEMGLMALGALSDGLYLREDVEVKCSITLMGFVKSQLKAASKLMVERIIKKAELVDSGVLHAMLDNGKLRTINPADRTSTMASVAATSPAGSPVPSALEGSSGKKTNNNNSSGISTTNSSNTTKQHQQQQKQQQQQQQQNDQPPSSPPPVPYQVPRPQSLQYPYGIARPNSTGMSPYPPPGSPGLGVYSPHPNYPAGVYPGYAQQPPHLQQAGYAGHPIYSPQQLQQQQQMQQMHPGMYAPPYGTPVQELQAHPPPPAGGSFAVEMPGDYYHGQNLAVPPPQPIETLPPGSRDSETLSSAAQWYATQQAAAQHQQYLQQQHQQHQQQQQQQQQQHQGSRPASTASESSGGMRSPPLEKNGASELATHRETQEEHIVQALKKLDPVGAAAQQEQSGYVYR</sequence>
<dbReference type="InterPro" id="IPR055481">
    <property type="entry name" value="DUF7053"/>
</dbReference>
<dbReference type="Proteomes" id="UP000076874">
    <property type="component" value="Unassembled WGS sequence"/>
</dbReference>
<organism evidence="3 4">
    <name type="scientific">Niveomyces insectorum RCEF 264</name>
    <dbReference type="NCBI Taxonomy" id="1081102"/>
    <lineage>
        <taxon>Eukaryota</taxon>
        <taxon>Fungi</taxon>
        <taxon>Dikarya</taxon>
        <taxon>Ascomycota</taxon>
        <taxon>Pezizomycotina</taxon>
        <taxon>Sordariomycetes</taxon>
        <taxon>Hypocreomycetidae</taxon>
        <taxon>Hypocreales</taxon>
        <taxon>Cordycipitaceae</taxon>
        <taxon>Niveomyces</taxon>
    </lineage>
</organism>
<feature type="compositionally biased region" description="Low complexity" evidence="1">
    <location>
        <begin position="438"/>
        <end position="463"/>
    </location>
</feature>
<evidence type="ECO:0000259" key="2">
    <source>
        <dbReference type="Pfam" id="PF23155"/>
    </source>
</evidence>
<feature type="compositionally biased region" description="Polar residues" evidence="1">
    <location>
        <begin position="464"/>
        <end position="477"/>
    </location>
</feature>
<dbReference type="Pfam" id="PF23155">
    <property type="entry name" value="DUF7053"/>
    <property type="match status" value="1"/>
</dbReference>
<dbReference type="STRING" id="1081102.A0A167SFX7"/>
<feature type="compositionally biased region" description="Polar residues" evidence="1">
    <location>
        <begin position="207"/>
        <end position="217"/>
    </location>
</feature>
<dbReference type="AlphaFoldDB" id="A0A167SFX7"/>
<accession>A0A167SFX7</accession>
<proteinExistence type="predicted"/>
<dbReference type="OrthoDB" id="5078320at2759"/>
<evidence type="ECO:0000313" key="4">
    <source>
        <dbReference type="Proteomes" id="UP000076874"/>
    </source>
</evidence>
<feature type="compositionally biased region" description="Pro residues" evidence="1">
    <location>
        <begin position="271"/>
        <end position="281"/>
    </location>
</feature>
<comment type="caution">
    <text evidence="3">The sequence shown here is derived from an EMBL/GenBank/DDBJ whole genome shotgun (WGS) entry which is preliminary data.</text>
</comment>
<reference evidence="3 4" key="1">
    <citation type="journal article" date="2016" name="Genome Biol. Evol.">
        <title>Divergent and convergent evolution of fungal pathogenicity.</title>
        <authorList>
            <person name="Shang Y."/>
            <person name="Xiao G."/>
            <person name="Zheng P."/>
            <person name="Cen K."/>
            <person name="Zhan S."/>
            <person name="Wang C."/>
        </authorList>
    </citation>
    <scope>NUCLEOTIDE SEQUENCE [LARGE SCALE GENOMIC DNA]</scope>
    <source>
        <strain evidence="3 4">RCEF 264</strain>
    </source>
</reference>
<feature type="compositionally biased region" description="Low complexity" evidence="1">
    <location>
        <begin position="233"/>
        <end position="270"/>
    </location>
</feature>
<feature type="compositionally biased region" description="Low complexity" evidence="1">
    <location>
        <begin position="350"/>
        <end position="361"/>
    </location>
</feature>
<evidence type="ECO:0000313" key="3">
    <source>
        <dbReference type="EMBL" id="OAA59591.1"/>
    </source>
</evidence>
<dbReference type="EMBL" id="AZHD01000010">
    <property type="protein sequence ID" value="OAA59591.1"/>
    <property type="molecule type" value="Genomic_DNA"/>
</dbReference>
<evidence type="ECO:0000256" key="1">
    <source>
        <dbReference type="SAM" id="MobiDB-lite"/>
    </source>
</evidence>
<feature type="region of interest" description="Disordered" evidence="1">
    <location>
        <begin position="207"/>
        <end position="315"/>
    </location>
</feature>
<feature type="domain" description="DUF7053" evidence="2">
    <location>
        <begin position="6"/>
        <end position="180"/>
    </location>
</feature>
<feature type="region of interest" description="Disordered" evidence="1">
    <location>
        <begin position="438"/>
        <end position="499"/>
    </location>
</feature>
<protein>
    <recommendedName>
        <fullName evidence="2">DUF7053 domain-containing protein</fullName>
    </recommendedName>
</protein>
<dbReference type="PANTHER" id="PTHR38117:SF2">
    <property type="entry name" value="NACHT AND WD40 DOMAIN PROTEIN"/>
    <property type="match status" value="1"/>
</dbReference>
<gene>
    <name evidence="3" type="ORF">SPI_05789</name>
</gene>
<name>A0A167SFX7_9HYPO</name>
<feature type="region of interest" description="Disordered" evidence="1">
    <location>
        <begin position="350"/>
        <end position="425"/>
    </location>
</feature>
<dbReference type="PANTHER" id="PTHR38117">
    <property type="entry name" value="NACHT AND WD40 DOMAIN PROTEIN"/>
    <property type="match status" value="1"/>
</dbReference>